<dbReference type="InterPro" id="IPR011009">
    <property type="entry name" value="Kinase-like_dom_sf"/>
</dbReference>
<dbReference type="Gene3D" id="3.90.1200.10">
    <property type="match status" value="1"/>
</dbReference>
<keyword evidence="1" id="KW-1133">Transmembrane helix</keyword>
<feature type="transmembrane region" description="Helical" evidence="1">
    <location>
        <begin position="503"/>
        <end position="526"/>
    </location>
</feature>
<dbReference type="Proteomes" id="UP000799766">
    <property type="component" value="Unassembled WGS sequence"/>
</dbReference>
<keyword evidence="3" id="KW-0418">Kinase</keyword>
<dbReference type="PANTHER" id="PTHR21310">
    <property type="entry name" value="AMINOGLYCOSIDE PHOSPHOTRANSFERASE-RELATED-RELATED"/>
    <property type="match status" value="1"/>
</dbReference>
<keyword evidence="4" id="KW-1185">Reference proteome</keyword>
<evidence type="ECO:0000313" key="4">
    <source>
        <dbReference type="Proteomes" id="UP000799766"/>
    </source>
</evidence>
<dbReference type="PANTHER" id="PTHR21310:SF37">
    <property type="entry name" value="AMINOGLYCOSIDE PHOSPHOTRANSFERASE DOMAIN-CONTAINING PROTEIN"/>
    <property type="match status" value="1"/>
</dbReference>
<accession>A0A6A6NL20</accession>
<organism evidence="3 4">
    <name type="scientific">Lineolata rhizophorae</name>
    <dbReference type="NCBI Taxonomy" id="578093"/>
    <lineage>
        <taxon>Eukaryota</taxon>
        <taxon>Fungi</taxon>
        <taxon>Dikarya</taxon>
        <taxon>Ascomycota</taxon>
        <taxon>Pezizomycotina</taxon>
        <taxon>Dothideomycetes</taxon>
        <taxon>Dothideomycetes incertae sedis</taxon>
        <taxon>Lineolatales</taxon>
        <taxon>Lineolataceae</taxon>
        <taxon>Lineolata</taxon>
    </lineage>
</organism>
<dbReference type="GO" id="GO:0016301">
    <property type="term" value="F:kinase activity"/>
    <property type="evidence" value="ECO:0007669"/>
    <property type="project" value="UniProtKB-KW"/>
</dbReference>
<proteinExistence type="predicted"/>
<dbReference type="Gene3D" id="3.30.200.20">
    <property type="entry name" value="Phosphorylase Kinase, domain 1"/>
    <property type="match status" value="1"/>
</dbReference>
<keyword evidence="1" id="KW-0472">Membrane</keyword>
<keyword evidence="3" id="KW-0808">Transferase</keyword>
<dbReference type="OrthoDB" id="10003767at2759"/>
<reference evidence="3" key="1">
    <citation type="journal article" date="2020" name="Stud. Mycol.">
        <title>101 Dothideomycetes genomes: a test case for predicting lifestyles and emergence of pathogens.</title>
        <authorList>
            <person name="Haridas S."/>
            <person name="Albert R."/>
            <person name="Binder M."/>
            <person name="Bloem J."/>
            <person name="Labutti K."/>
            <person name="Salamov A."/>
            <person name="Andreopoulos B."/>
            <person name="Baker S."/>
            <person name="Barry K."/>
            <person name="Bills G."/>
            <person name="Bluhm B."/>
            <person name="Cannon C."/>
            <person name="Castanera R."/>
            <person name="Culley D."/>
            <person name="Daum C."/>
            <person name="Ezra D."/>
            <person name="Gonzalez J."/>
            <person name="Henrissat B."/>
            <person name="Kuo A."/>
            <person name="Liang C."/>
            <person name="Lipzen A."/>
            <person name="Lutzoni F."/>
            <person name="Magnuson J."/>
            <person name="Mondo S."/>
            <person name="Nolan M."/>
            <person name="Ohm R."/>
            <person name="Pangilinan J."/>
            <person name="Park H.-J."/>
            <person name="Ramirez L."/>
            <person name="Alfaro M."/>
            <person name="Sun H."/>
            <person name="Tritt A."/>
            <person name="Yoshinaga Y."/>
            <person name="Zwiers L.-H."/>
            <person name="Turgeon B."/>
            <person name="Goodwin S."/>
            <person name="Spatafora J."/>
            <person name="Crous P."/>
            <person name="Grigoriev I."/>
        </authorList>
    </citation>
    <scope>NUCLEOTIDE SEQUENCE</scope>
    <source>
        <strain evidence="3">ATCC 16933</strain>
    </source>
</reference>
<keyword evidence="1" id="KW-0812">Transmembrane</keyword>
<feature type="domain" description="Aminoglycoside phosphotransferase" evidence="2">
    <location>
        <begin position="67"/>
        <end position="302"/>
    </location>
</feature>
<evidence type="ECO:0000313" key="3">
    <source>
        <dbReference type="EMBL" id="KAF2452339.1"/>
    </source>
</evidence>
<dbReference type="AlphaFoldDB" id="A0A6A6NL20"/>
<dbReference type="EMBL" id="MU001711">
    <property type="protein sequence ID" value="KAF2452339.1"/>
    <property type="molecule type" value="Genomic_DNA"/>
</dbReference>
<dbReference type="InterPro" id="IPR002575">
    <property type="entry name" value="Aminoglycoside_PTrfase"/>
</dbReference>
<dbReference type="Pfam" id="PF01636">
    <property type="entry name" value="APH"/>
    <property type="match status" value="1"/>
</dbReference>
<sequence>MRLNQIKSRDVQRAVDDYIASIHTDAICALASSFRDGEPCRIFMEMRKGSFNLCYFIVFNSEPESDKGDKWVVRIPIVPRLGFPEEKMRAEIATMKYVAQKTKIPIPRLFGYSVGSDNLIRVPYMLLEYIDGRQLTQDDVASGSGERRKHIFEQLADIYLELYDQRFDSIGALTLDVDGSSWSFGCNRPLSSTISEQELGGLDPSAVVPVNRTFASAIDYYYALTGLAFNDFIRARDSVLTEKDARDDLYDLHKFRSGIMDWVDPELNHGPYCLMHGDLLPSNIIVDEDCNIKAIIDWEWSRTVPPQLFVPPGWVSGDDIASACHGVKSMFLAAALSRFDRALRTRIQTSSRYSPELRRFPFLHPLASLWSKNLDCESFCIAYALLRPDKCIEIFWKILDHYYHGSESRESRVRAFYEADASSKQNKLVQKKMDEAAEYLKELRSLGIEPKPREECPPAATMEQLRIQTSHENGLPQRTNARFLQRLVGFLTPSASTYRFPDYHYHLALLSGSSLIAASIIILRWIRK</sequence>
<dbReference type="SUPFAM" id="SSF56112">
    <property type="entry name" value="Protein kinase-like (PK-like)"/>
    <property type="match status" value="1"/>
</dbReference>
<protein>
    <submittedName>
        <fullName evidence="3">Kinase-like domain-containing protein</fullName>
    </submittedName>
</protein>
<name>A0A6A6NL20_9PEZI</name>
<gene>
    <name evidence="3" type="ORF">BDY21DRAFT_359449</name>
</gene>
<evidence type="ECO:0000259" key="2">
    <source>
        <dbReference type="Pfam" id="PF01636"/>
    </source>
</evidence>
<dbReference type="InterPro" id="IPR051678">
    <property type="entry name" value="AGP_Transferase"/>
</dbReference>
<evidence type="ECO:0000256" key="1">
    <source>
        <dbReference type="SAM" id="Phobius"/>
    </source>
</evidence>